<evidence type="ECO:0000313" key="2">
    <source>
        <dbReference type="EMBL" id="KKM63400.1"/>
    </source>
</evidence>
<dbReference type="EMBL" id="LAZR01011105">
    <property type="protein sequence ID" value="KKM63400.1"/>
    <property type="molecule type" value="Genomic_DNA"/>
</dbReference>
<comment type="caution">
    <text evidence="2">The sequence shown here is derived from an EMBL/GenBank/DDBJ whole genome shotgun (WGS) entry which is preliminary data.</text>
</comment>
<organism evidence="2">
    <name type="scientific">marine sediment metagenome</name>
    <dbReference type="NCBI Taxonomy" id="412755"/>
    <lineage>
        <taxon>unclassified sequences</taxon>
        <taxon>metagenomes</taxon>
        <taxon>ecological metagenomes</taxon>
    </lineage>
</organism>
<dbReference type="AlphaFoldDB" id="A0A0F9LGP0"/>
<accession>A0A0F9LGP0</accession>
<protein>
    <submittedName>
        <fullName evidence="2">Uncharacterized protein</fullName>
    </submittedName>
</protein>
<gene>
    <name evidence="2" type="ORF">LCGC14_1511880</name>
</gene>
<sequence length="56" mass="6932">MKGQLRLVRWRVALFRWLLPVVTETGTEEEDKRRMQEAEARYQEWLKERQEIRGND</sequence>
<name>A0A0F9LGP0_9ZZZZ</name>
<reference evidence="2" key="1">
    <citation type="journal article" date="2015" name="Nature">
        <title>Complex archaea that bridge the gap between prokaryotes and eukaryotes.</title>
        <authorList>
            <person name="Spang A."/>
            <person name="Saw J.H."/>
            <person name="Jorgensen S.L."/>
            <person name="Zaremba-Niedzwiedzka K."/>
            <person name="Martijn J."/>
            <person name="Lind A.E."/>
            <person name="van Eijk R."/>
            <person name="Schleper C."/>
            <person name="Guy L."/>
            <person name="Ettema T.J."/>
        </authorList>
    </citation>
    <scope>NUCLEOTIDE SEQUENCE</scope>
</reference>
<keyword evidence="1" id="KW-0175">Coiled coil</keyword>
<evidence type="ECO:0000256" key="1">
    <source>
        <dbReference type="SAM" id="Coils"/>
    </source>
</evidence>
<proteinExistence type="predicted"/>
<feature type="coiled-coil region" evidence="1">
    <location>
        <begin position="28"/>
        <end position="55"/>
    </location>
</feature>